<evidence type="ECO:0000313" key="2">
    <source>
        <dbReference type="Proteomes" id="UP000823201"/>
    </source>
</evidence>
<gene>
    <name evidence="1" type="ORF">JOC27_001040</name>
</gene>
<name>A0ABS2Q720_9BACL</name>
<evidence type="ECO:0008006" key="3">
    <source>
        <dbReference type="Google" id="ProtNLM"/>
    </source>
</evidence>
<comment type="caution">
    <text evidence="1">The sequence shown here is derived from an EMBL/GenBank/DDBJ whole genome shotgun (WGS) entry which is preliminary data.</text>
</comment>
<keyword evidence="2" id="KW-1185">Reference proteome</keyword>
<sequence length="69" mass="7859">MKKVSQTLPRKKQFIVATDETVSACIDRMDREGYAPIRRIEKPVFRETANGPEPSGRECIIEGILKILK</sequence>
<protein>
    <recommendedName>
        <fullName evidence="3">NETI motif-containing protein</fullName>
    </recommendedName>
</protein>
<reference evidence="1 2" key="1">
    <citation type="submission" date="2021-01" db="EMBL/GenBank/DDBJ databases">
        <title>Genomic Encyclopedia of Type Strains, Phase IV (KMG-IV): sequencing the most valuable type-strain genomes for metagenomic binning, comparative biology and taxonomic classification.</title>
        <authorList>
            <person name="Goeker M."/>
        </authorList>
    </citation>
    <scope>NUCLEOTIDE SEQUENCE [LARGE SCALE GENOMIC DNA]</scope>
    <source>
        <strain evidence="1 2">DSM 100968</strain>
    </source>
</reference>
<organism evidence="1 2">
    <name type="scientific">Sporolactobacillus spathodeae</name>
    <dbReference type="NCBI Taxonomy" id="1465502"/>
    <lineage>
        <taxon>Bacteria</taxon>
        <taxon>Bacillati</taxon>
        <taxon>Bacillota</taxon>
        <taxon>Bacilli</taxon>
        <taxon>Bacillales</taxon>
        <taxon>Sporolactobacillaceae</taxon>
        <taxon>Sporolactobacillus</taxon>
    </lineage>
</organism>
<dbReference type="Proteomes" id="UP000823201">
    <property type="component" value="Unassembled WGS sequence"/>
</dbReference>
<proteinExistence type="predicted"/>
<accession>A0ABS2Q720</accession>
<dbReference type="RefSeq" id="WP_338062772.1">
    <property type="nucleotide sequence ID" value="NZ_CBCRXA010000011.1"/>
</dbReference>
<dbReference type="EMBL" id="JAFBEV010000006">
    <property type="protein sequence ID" value="MBM7657591.1"/>
    <property type="molecule type" value="Genomic_DNA"/>
</dbReference>
<dbReference type="InterPro" id="IPR025930">
    <property type="entry name" value="NETI"/>
</dbReference>
<dbReference type="Pfam" id="PF14044">
    <property type="entry name" value="NETI"/>
    <property type="match status" value="1"/>
</dbReference>
<evidence type="ECO:0000313" key="1">
    <source>
        <dbReference type="EMBL" id="MBM7657591.1"/>
    </source>
</evidence>